<reference evidence="2" key="1">
    <citation type="journal article" date="2022" name="Front. Microbiol.">
        <title>New perspectives on an old grouping: The genomic and phenotypic variability of Oxalobacter formigenes and the implications for calcium oxalate stone prevention.</title>
        <authorList>
            <person name="Chmiel J.A."/>
            <person name="Carr C."/>
            <person name="Stuivenberg G.A."/>
            <person name="Venema R."/>
            <person name="Chanyi R.M."/>
            <person name="Al K.F."/>
            <person name="Giguere D."/>
            <person name="Say H."/>
            <person name="Akouris P.P."/>
            <person name="Dominguez Romero S.A."/>
            <person name="Kwong A."/>
            <person name="Tai V."/>
            <person name="Koval S.F."/>
            <person name="Razvi H."/>
            <person name="Bjazevic J."/>
            <person name="Burton J.P."/>
        </authorList>
    </citation>
    <scope>NUCLEOTIDE SEQUENCE</scope>
    <source>
        <strain evidence="2">HOxNP-1</strain>
    </source>
</reference>
<proteinExistence type="predicted"/>
<dbReference type="Gene3D" id="3.10.310.10">
    <property type="entry name" value="Diaminopimelate Epimerase, Chain A, domain 1"/>
    <property type="match status" value="1"/>
</dbReference>
<evidence type="ECO:0000313" key="2">
    <source>
        <dbReference type="EMBL" id="WAV97825.1"/>
    </source>
</evidence>
<feature type="region of interest" description="Disordered" evidence="1">
    <location>
        <begin position="1"/>
        <end position="24"/>
    </location>
</feature>
<dbReference type="Proteomes" id="UP001164794">
    <property type="component" value="Chromosome"/>
</dbReference>
<organism evidence="2 3">
    <name type="scientific">Oxalobacter aliiformigenes</name>
    <dbReference type="NCBI Taxonomy" id="2946593"/>
    <lineage>
        <taxon>Bacteria</taxon>
        <taxon>Pseudomonadati</taxon>
        <taxon>Pseudomonadota</taxon>
        <taxon>Betaproteobacteria</taxon>
        <taxon>Burkholderiales</taxon>
        <taxon>Oxalobacteraceae</taxon>
        <taxon>Oxalobacter</taxon>
    </lineage>
</organism>
<name>A0ABY7JJN8_9BURK</name>
<sequence length="109" mass="12262">MPDRVFIASPEIKEQPKADESEETGGQYRVFVAVSGFDRQAARPMRRGHCHVIPFWTAELGKKEWHAFQVSPRTGILYCRMENDRVFVGGKAALYFIASLFLPDGSVTG</sequence>
<keyword evidence="3" id="KW-1185">Reference proteome</keyword>
<gene>
    <name evidence="2" type="ORF">NB645_03610</name>
</gene>
<accession>A0ABY7JJN8</accession>
<dbReference type="SUPFAM" id="SSF54506">
    <property type="entry name" value="Diaminopimelate epimerase-like"/>
    <property type="match status" value="1"/>
</dbReference>
<evidence type="ECO:0000256" key="1">
    <source>
        <dbReference type="SAM" id="MobiDB-lite"/>
    </source>
</evidence>
<protein>
    <submittedName>
        <fullName evidence="2">Uncharacterized protein</fullName>
    </submittedName>
</protein>
<dbReference type="RefSeq" id="WP_269265370.1">
    <property type="nucleotide sequence ID" value="NZ_CP098248.1"/>
</dbReference>
<evidence type="ECO:0000313" key="3">
    <source>
        <dbReference type="Proteomes" id="UP001164794"/>
    </source>
</evidence>
<dbReference type="EMBL" id="CP098248">
    <property type="protein sequence ID" value="WAV97825.1"/>
    <property type="molecule type" value="Genomic_DNA"/>
</dbReference>